<gene>
    <name evidence="3" type="ORF">FOZ60_013131</name>
</gene>
<organism evidence="3 4">
    <name type="scientific">Perkinsus olseni</name>
    <name type="common">Perkinsus atlanticus</name>
    <dbReference type="NCBI Taxonomy" id="32597"/>
    <lineage>
        <taxon>Eukaryota</taxon>
        <taxon>Sar</taxon>
        <taxon>Alveolata</taxon>
        <taxon>Perkinsozoa</taxon>
        <taxon>Perkinsea</taxon>
        <taxon>Perkinsida</taxon>
        <taxon>Perkinsidae</taxon>
        <taxon>Perkinsus</taxon>
    </lineage>
</organism>
<dbReference type="AlphaFoldDB" id="A0A7J6N9W3"/>
<sequence length="607" mass="66409">HSHILATLARYGVPRYLIDIVASYLKGQSVAATYGSDEATVGLERGVPQGSALGPFLFLLSTLPLIDAFVGMEEKGVILTLYADDTTVVVSAGTGPSLIKRWRSAEALLLTWAADAGVSYEPAKSQALLPRTIGENVLSLDGTPVDIVKVVRVLGVWIDHRLSFQHHIKVKCAEAKAKLGRLRHLGWARAGITGKKVIKTYKVAIVPALSHAVAAWKEGLESTTAKSALLQLQRALCVAAGILPADLELRTIAATRLATLGCAKALDQSLSVKGLTLLEGRDGADMVQRWRGLPTQPWHPWVTTTISEREEAKNYALEALQTKNAIFTDGSVVKDVKTGAAMVVYREGVEVYSNFWKLSPYATITDCELLGVLEAVRWIVSTAGDEDWEIFTDSQAVLKILSSRASTARWDKARQIYLSLSEIPGRVSFRWVPGHSSISANERADELAAKGASMREVSAETEISVRTLRRYQGEAGRLSLRKWWSDKRASLGTSVNDFFYCASHARLWIRGEVTAASSAVVFGRAPTPAHLYRCGVVNSPECDCGAPVGNTRHYLLSCPLLEQARNRAKGGVPYHLYKLIVDLKRRKSFNQLCSALMQYLDARRGLL</sequence>
<dbReference type="Gene3D" id="3.30.420.10">
    <property type="entry name" value="Ribonuclease H-like superfamily/Ribonuclease H"/>
    <property type="match status" value="1"/>
</dbReference>
<dbReference type="InterPro" id="IPR000477">
    <property type="entry name" value="RT_dom"/>
</dbReference>
<dbReference type="InterPro" id="IPR002156">
    <property type="entry name" value="RNaseH_domain"/>
</dbReference>
<comment type="caution">
    <text evidence="3">The sequence shown here is derived from an EMBL/GenBank/DDBJ whole genome shotgun (WGS) entry which is preliminary data.</text>
</comment>
<dbReference type="PROSITE" id="PS50878">
    <property type="entry name" value="RT_POL"/>
    <property type="match status" value="1"/>
</dbReference>
<reference evidence="3 4" key="1">
    <citation type="submission" date="2020-04" db="EMBL/GenBank/DDBJ databases">
        <title>Perkinsus olseni comparative genomics.</title>
        <authorList>
            <person name="Bogema D.R."/>
        </authorList>
    </citation>
    <scope>NUCLEOTIDE SEQUENCE [LARGE SCALE GENOMIC DNA]</scope>
    <source>
        <strain evidence="3">00978-12</strain>
    </source>
</reference>
<evidence type="ECO:0000259" key="1">
    <source>
        <dbReference type="PROSITE" id="PS50878"/>
    </source>
</evidence>
<feature type="domain" description="RNase H type-1" evidence="2">
    <location>
        <begin position="320"/>
        <end position="453"/>
    </location>
</feature>
<dbReference type="EMBL" id="JABANP010000585">
    <property type="protein sequence ID" value="KAF4680683.1"/>
    <property type="molecule type" value="Genomic_DNA"/>
</dbReference>
<dbReference type="CDD" id="cd09276">
    <property type="entry name" value="Rnase_HI_RT_non_LTR"/>
    <property type="match status" value="1"/>
</dbReference>
<protein>
    <submittedName>
        <fullName evidence="3">Uncharacterized protein</fullName>
    </submittedName>
</protein>
<proteinExistence type="predicted"/>
<dbReference type="InterPro" id="IPR036397">
    <property type="entry name" value="RNaseH_sf"/>
</dbReference>
<dbReference type="GO" id="GO:0004523">
    <property type="term" value="F:RNA-DNA hybrid ribonuclease activity"/>
    <property type="evidence" value="ECO:0007669"/>
    <property type="project" value="InterPro"/>
</dbReference>
<dbReference type="Pfam" id="PF00078">
    <property type="entry name" value="RVT_1"/>
    <property type="match status" value="1"/>
</dbReference>
<dbReference type="OrthoDB" id="411823at2759"/>
<dbReference type="PANTHER" id="PTHR33332">
    <property type="entry name" value="REVERSE TRANSCRIPTASE DOMAIN-CONTAINING PROTEIN"/>
    <property type="match status" value="1"/>
</dbReference>
<evidence type="ECO:0000259" key="2">
    <source>
        <dbReference type="PROSITE" id="PS50879"/>
    </source>
</evidence>
<dbReference type="PROSITE" id="PS50879">
    <property type="entry name" value="RNASE_H_1"/>
    <property type="match status" value="1"/>
</dbReference>
<dbReference type="SUPFAM" id="SSF53098">
    <property type="entry name" value="Ribonuclease H-like"/>
    <property type="match status" value="1"/>
</dbReference>
<evidence type="ECO:0000313" key="3">
    <source>
        <dbReference type="EMBL" id="KAF4680683.1"/>
    </source>
</evidence>
<dbReference type="InterPro" id="IPR012337">
    <property type="entry name" value="RNaseH-like_sf"/>
</dbReference>
<accession>A0A7J6N9W3</accession>
<dbReference type="Proteomes" id="UP000541610">
    <property type="component" value="Unassembled WGS sequence"/>
</dbReference>
<dbReference type="GO" id="GO:0003676">
    <property type="term" value="F:nucleic acid binding"/>
    <property type="evidence" value="ECO:0007669"/>
    <property type="project" value="InterPro"/>
</dbReference>
<evidence type="ECO:0000313" key="4">
    <source>
        <dbReference type="Proteomes" id="UP000541610"/>
    </source>
</evidence>
<dbReference type="Pfam" id="PF00075">
    <property type="entry name" value="RNase_H"/>
    <property type="match status" value="1"/>
</dbReference>
<feature type="non-terminal residue" evidence="3">
    <location>
        <position position="607"/>
    </location>
</feature>
<name>A0A7J6N9W3_PEROL</name>
<feature type="domain" description="Reverse transcriptase" evidence="1">
    <location>
        <begin position="1"/>
        <end position="145"/>
    </location>
</feature>